<sequence>MIRNVEIEIDCVEYERHMFKDLKVQKYIILNCLKDFCHNWSVSLSLQLSRVQALDQGLQILNENVPLQPCT</sequence>
<proteinExistence type="predicted"/>
<reference evidence="1" key="1">
    <citation type="submission" date="2019-06" db="EMBL/GenBank/DDBJ databases">
        <authorList>
            <person name="Zheng W."/>
        </authorList>
    </citation>
    <scope>NUCLEOTIDE SEQUENCE</scope>
    <source>
        <strain evidence="1">QDHG01</strain>
    </source>
</reference>
<dbReference type="AlphaFoldDB" id="A0A8J8T1J0"/>
<keyword evidence="2" id="KW-1185">Reference proteome</keyword>
<name>A0A8J8T1J0_HALGN</name>
<protein>
    <submittedName>
        <fullName evidence="1">Uncharacterized protein</fullName>
    </submittedName>
</protein>
<evidence type="ECO:0000313" key="2">
    <source>
        <dbReference type="Proteomes" id="UP000785679"/>
    </source>
</evidence>
<dbReference type="EMBL" id="RRYP01010820">
    <property type="protein sequence ID" value="TNV78141.1"/>
    <property type="molecule type" value="Genomic_DNA"/>
</dbReference>
<organism evidence="1 2">
    <name type="scientific">Halteria grandinella</name>
    <dbReference type="NCBI Taxonomy" id="5974"/>
    <lineage>
        <taxon>Eukaryota</taxon>
        <taxon>Sar</taxon>
        <taxon>Alveolata</taxon>
        <taxon>Ciliophora</taxon>
        <taxon>Intramacronucleata</taxon>
        <taxon>Spirotrichea</taxon>
        <taxon>Stichotrichia</taxon>
        <taxon>Sporadotrichida</taxon>
        <taxon>Halteriidae</taxon>
        <taxon>Halteria</taxon>
    </lineage>
</organism>
<comment type="caution">
    <text evidence="1">The sequence shown here is derived from an EMBL/GenBank/DDBJ whole genome shotgun (WGS) entry which is preliminary data.</text>
</comment>
<dbReference type="Proteomes" id="UP000785679">
    <property type="component" value="Unassembled WGS sequence"/>
</dbReference>
<gene>
    <name evidence="1" type="ORF">FGO68_gene1840</name>
</gene>
<accession>A0A8J8T1J0</accession>
<evidence type="ECO:0000313" key="1">
    <source>
        <dbReference type="EMBL" id="TNV78141.1"/>
    </source>
</evidence>